<feature type="compositionally biased region" description="Low complexity" evidence="1">
    <location>
        <begin position="55"/>
        <end position="76"/>
    </location>
</feature>
<keyword evidence="3" id="KW-1185">Reference proteome</keyword>
<dbReference type="RefSeq" id="WP_203756493.1">
    <property type="nucleotide sequence ID" value="NZ_BONF01000055.1"/>
</dbReference>
<organism evidence="2 3">
    <name type="scientific">Catellatospora bangladeshensis</name>
    <dbReference type="NCBI Taxonomy" id="310355"/>
    <lineage>
        <taxon>Bacteria</taxon>
        <taxon>Bacillati</taxon>
        <taxon>Actinomycetota</taxon>
        <taxon>Actinomycetes</taxon>
        <taxon>Micromonosporales</taxon>
        <taxon>Micromonosporaceae</taxon>
        <taxon>Catellatospora</taxon>
    </lineage>
</organism>
<evidence type="ECO:0000256" key="1">
    <source>
        <dbReference type="SAM" id="MobiDB-lite"/>
    </source>
</evidence>
<accession>A0A8J3JRZ2</accession>
<proteinExistence type="predicted"/>
<feature type="compositionally biased region" description="Basic and acidic residues" evidence="1">
    <location>
        <begin position="1"/>
        <end position="12"/>
    </location>
</feature>
<feature type="region of interest" description="Disordered" evidence="1">
    <location>
        <begin position="1"/>
        <end position="76"/>
    </location>
</feature>
<reference evidence="2 3" key="1">
    <citation type="submission" date="2021-01" db="EMBL/GenBank/DDBJ databases">
        <title>Whole genome shotgun sequence of Catellatospora bangladeshensis NBRC 107357.</title>
        <authorList>
            <person name="Komaki H."/>
            <person name="Tamura T."/>
        </authorList>
    </citation>
    <scope>NUCLEOTIDE SEQUENCE [LARGE SCALE GENOMIC DNA]</scope>
    <source>
        <strain evidence="2 3">NBRC 107357</strain>
    </source>
</reference>
<protein>
    <submittedName>
        <fullName evidence="2">Uncharacterized protein</fullName>
    </submittedName>
</protein>
<dbReference type="Proteomes" id="UP000601223">
    <property type="component" value="Unassembled WGS sequence"/>
</dbReference>
<gene>
    <name evidence="2" type="ORF">Cba03nite_72700</name>
</gene>
<name>A0A8J3JRZ2_9ACTN</name>
<evidence type="ECO:0000313" key="3">
    <source>
        <dbReference type="Proteomes" id="UP000601223"/>
    </source>
</evidence>
<evidence type="ECO:0000313" key="2">
    <source>
        <dbReference type="EMBL" id="GIF85921.1"/>
    </source>
</evidence>
<dbReference type="AlphaFoldDB" id="A0A8J3JRZ2"/>
<comment type="caution">
    <text evidence="2">The sequence shown here is derived from an EMBL/GenBank/DDBJ whole genome shotgun (WGS) entry which is preliminary data.</text>
</comment>
<dbReference type="EMBL" id="BONF01000055">
    <property type="protein sequence ID" value="GIF85921.1"/>
    <property type="molecule type" value="Genomic_DNA"/>
</dbReference>
<sequence length="76" mass="7206">MKKSITSHDRPVDGGPAPVDGLTGSRGPGTGTPANDGGSPPAWLVDGIAAAGGLTSTSSSQRGGGAARDAGGPPRL</sequence>